<dbReference type="InterPro" id="IPR032675">
    <property type="entry name" value="LRR_dom_sf"/>
</dbReference>
<proteinExistence type="predicted"/>
<dbReference type="Pfam" id="PF25372">
    <property type="entry name" value="DUF7885"/>
    <property type="match status" value="1"/>
</dbReference>
<evidence type="ECO:0000313" key="2">
    <source>
        <dbReference type="Proteomes" id="UP000695000"/>
    </source>
</evidence>
<feature type="domain" description="F-box/LRR-repeat protein 15-like leucin rich repeat" evidence="1">
    <location>
        <begin position="92"/>
        <end position="206"/>
    </location>
</feature>
<dbReference type="InterPro" id="IPR057207">
    <property type="entry name" value="FBXL15_LRR"/>
</dbReference>
<dbReference type="SMART" id="SM00367">
    <property type="entry name" value="LRR_CC"/>
    <property type="match status" value="4"/>
</dbReference>
<dbReference type="PANTHER" id="PTHR13318">
    <property type="entry name" value="PARTNER OF PAIRED, ISOFORM B-RELATED"/>
    <property type="match status" value="1"/>
</dbReference>
<dbReference type="RefSeq" id="XP_017783182.1">
    <property type="nucleotide sequence ID" value="XM_017927693.1"/>
</dbReference>
<dbReference type="GeneID" id="108567312"/>
<reference evidence="3" key="1">
    <citation type="submission" date="2025-08" db="UniProtKB">
        <authorList>
            <consortium name="RefSeq"/>
        </authorList>
    </citation>
    <scope>IDENTIFICATION</scope>
    <source>
        <tissue evidence="3">Whole Larva</tissue>
    </source>
</reference>
<keyword evidence="2" id="KW-1185">Reference proteome</keyword>
<dbReference type="SUPFAM" id="SSF52047">
    <property type="entry name" value="RNI-like"/>
    <property type="match status" value="1"/>
</dbReference>
<sequence>MFAQKTILSPMNSLLYLSTESVFKNMAKFNTDELELLSILPANIKNDLLHKFTKAKFLWNNIDFPQMLRRLIHKDARKLDLTACAVNDEILEILQPCKKLDAVSIKNVDEKSLSKNGLLKFIPQLKYVKLLTLSKCESVDDDVLQCVADNCKLLTGLDIGGCTKITDESIIGIARLENLLYLTCSQTQISDKGIDHLVHGPSGVHLTEIRLSKCPNLTENMFSLIGLNCPNLKIFDVYNCKNVNCFSLLEGKLQKLRQINWTIEW</sequence>
<dbReference type="Proteomes" id="UP000695000">
    <property type="component" value="Unplaced"/>
</dbReference>
<dbReference type="InterPro" id="IPR006553">
    <property type="entry name" value="Leu-rich_rpt_Cys-con_subtyp"/>
</dbReference>
<dbReference type="Gene3D" id="3.80.10.10">
    <property type="entry name" value="Ribonuclease Inhibitor"/>
    <property type="match status" value="1"/>
</dbReference>
<protein>
    <submittedName>
        <fullName evidence="3">Protein AMN1 homolog</fullName>
    </submittedName>
</protein>
<evidence type="ECO:0000313" key="3">
    <source>
        <dbReference type="RefSeq" id="XP_017783182.1"/>
    </source>
</evidence>
<name>A0ABM1N8N2_NICVS</name>
<accession>A0ABM1N8N2</accession>
<evidence type="ECO:0000259" key="1">
    <source>
        <dbReference type="Pfam" id="PF25372"/>
    </source>
</evidence>
<gene>
    <name evidence="3" type="primary">LOC108567312</name>
</gene>
<organism evidence="2 3">
    <name type="scientific">Nicrophorus vespilloides</name>
    <name type="common">Boreal carrion beetle</name>
    <dbReference type="NCBI Taxonomy" id="110193"/>
    <lineage>
        <taxon>Eukaryota</taxon>
        <taxon>Metazoa</taxon>
        <taxon>Ecdysozoa</taxon>
        <taxon>Arthropoda</taxon>
        <taxon>Hexapoda</taxon>
        <taxon>Insecta</taxon>
        <taxon>Pterygota</taxon>
        <taxon>Neoptera</taxon>
        <taxon>Endopterygota</taxon>
        <taxon>Coleoptera</taxon>
        <taxon>Polyphaga</taxon>
        <taxon>Staphyliniformia</taxon>
        <taxon>Silphidae</taxon>
        <taxon>Nicrophorinae</taxon>
        <taxon>Nicrophorus</taxon>
    </lineage>
</organism>